<evidence type="ECO:0000313" key="2">
    <source>
        <dbReference type="Proteomes" id="UP000029078"/>
    </source>
</evidence>
<accession>A0A087CPI2</accession>
<dbReference type="AlphaFoldDB" id="A0A087CPI2"/>
<dbReference type="STRING" id="78346.BRUM_1864"/>
<organism evidence="1 2">
    <name type="scientific">Bifidobacterium ruminantium</name>
    <dbReference type="NCBI Taxonomy" id="78346"/>
    <lineage>
        <taxon>Bacteria</taxon>
        <taxon>Bacillati</taxon>
        <taxon>Actinomycetota</taxon>
        <taxon>Actinomycetes</taxon>
        <taxon>Bifidobacteriales</taxon>
        <taxon>Bifidobacteriaceae</taxon>
        <taxon>Bifidobacterium</taxon>
    </lineage>
</organism>
<protein>
    <submittedName>
        <fullName evidence="1">Uncharacterized protein</fullName>
    </submittedName>
</protein>
<reference evidence="1 2" key="1">
    <citation type="submission" date="2014-03" db="EMBL/GenBank/DDBJ databases">
        <title>Genomics of Bifidobacteria.</title>
        <authorList>
            <person name="Ventura M."/>
            <person name="Milani C."/>
            <person name="Lugli G.A."/>
        </authorList>
    </citation>
    <scope>NUCLEOTIDE SEQUENCE [LARGE SCALE GENOMIC DNA]</scope>
    <source>
        <strain evidence="1 2">LMG 21811</strain>
    </source>
</reference>
<sequence>MSQKNPVRVDRLRSERLTIMLTPAEYRKFQKYASEHNLSESSAGQIAIRKLLRLKVK</sequence>
<keyword evidence="2" id="KW-1185">Reference proteome</keyword>
<proteinExistence type="predicted"/>
<name>A0A087CPI2_BIFRU</name>
<gene>
    <name evidence="1" type="ORF">BRUM_1864</name>
</gene>
<dbReference type="Proteomes" id="UP000029078">
    <property type="component" value="Unassembled WGS sequence"/>
</dbReference>
<evidence type="ECO:0000313" key="1">
    <source>
        <dbReference type="EMBL" id="KFI85182.1"/>
    </source>
</evidence>
<comment type="caution">
    <text evidence="1">The sequence shown here is derived from an EMBL/GenBank/DDBJ whole genome shotgun (WGS) entry which is preliminary data.</text>
</comment>
<dbReference type="EMBL" id="JGZL01000019">
    <property type="protein sequence ID" value="KFI85182.1"/>
    <property type="molecule type" value="Genomic_DNA"/>
</dbReference>